<evidence type="ECO:0000256" key="8">
    <source>
        <dbReference type="SAM" id="Phobius"/>
    </source>
</evidence>
<evidence type="ECO:0000256" key="7">
    <source>
        <dbReference type="ARBA" id="ARBA00023136"/>
    </source>
</evidence>
<evidence type="ECO:0000256" key="2">
    <source>
        <dbReference type="ARBA" id="ARBA00022475"/>
    </source>
</evidence>
<feature type="transmembrane region" description="Helical" evidence="8">
    <location>
        <begin position="82"/>
        <end position="105"/>
    </location>
</feature>
<evidence type="ECO:0000256" key="1">
    <source>
        <dbReference type="ARBA" id="ARBA00004236"/>
    </source>
</evidence>
<evidence type="ECO:0000256" key="5">
    <source>
        <dbReference type="ARBA" id="ARBA00022989"/>
    </source>
</evidence>
<keyword evidence="2" id="KW-1003">Cell membrane</keyword>
<feature type="domain" description="Pycsar effector protein" evidence="9">
    <location>
        <begin position="34"/>
        <end position="189"/>
    </location>
</feature>
<proteinExistence type="predicted"/>
<evidence type="ECO:0000256" key="4">
    <source>
        <dbReference type="ARBA" id="ARBA00022741"/>
    </source>
</evidence>
<feature type="transmembrane region" description="Helical" evidence="8">
    <location>
        <begin position="52"/>
        <end position="70"/>
    </location>
</feature>
<evidence type="ECO:0000256" key="6">
    <source>
        <dbReference type="ARBA" id="ARBA00023118"/>
    </source>
</evidence>
<comment type="subcellular location">
    <subcellularLocation>
        <location evidence="1">Cell membrane</location>
    </subcellularLocation>
</comment>
<evidence type="ECO:0000313" key="11">
    <source>
        <dbReference type="Proteomes" id="UP001209107"/>
    </source>
</evidence>
<dbReference type="Pfam" id="PF18967">
    <property type="entry name" value="PycTM"/>
    <property type="match status" value="1"/>
</dbReference>
<keyword evidence="11" id="KW-1185">Reference proteome</keyword>
<keyword evidence="3 8" id="KW-0812">Transmembrane</keyword>
<keyword evidence="5 8" id="KW-1133">Transmembrane helix</keyword>
<evidence type="ECO:0000256" key="3">
    <source>
        <dbReference type="ARBA" id="ARBA00022692"/>
    </source>
</evidence>
<reference evidence="10 11" key="1">
    <citation type="submission" date="2022-10" db="EMBL/GenBank/DDBJ databases">
        <title>Kaistella sp. BT-6-1-3.</title>
        <authorList>
            <person name="Ai J."/>
            <person name="Deng Z."/>
        </authorList>
    </citation>
    <scope>NUCLEOTIDE SEQUENCE [LARGE SCALE GENOMIC DNA]</scope>
    <source>
        <strain evidence="10 11">BT6-1-3</strain>
    </source>
</reference>
<keyword evidence="7 8" id="KW-0472">Membrane</keyword>
<evidence type="ECO:0000259" key="9">
    <source>
        <dbReference type="Pfam" id="PF18967"/>
    </source>
</evidence>
<comment type="caution">
    <text evidence="10">The sequence shown here is derived from an EMBL/GenBank/DDBJ whole genome shotgun (WGS) entry which is preliminary data.</text>
</comment>
<keyword evidence="6" id="KW-0051">Antiviral defense</keyword>
<accession>A0ABT3JPR0</accession>
<dbReference type="RefSeq" id="WP_265144866.1">
    <property type="nucleotide sequence ID" value="NZ_JAPCHZ010000005.1"/>
</dbReference>
<keyword evidence="4" id="KW-0547">Nucleotide-binding</keyword>
<organism evidence="10 11">
    <name type="scientific">Kaistella yananensis</name>
    <dbReference type="NCBI Taxonomy" id="2989820"/>
    <lineage>
        <taxon>Bacteria</taxon>
        <taxon>Pseudomonadati</taxon>
        <taxon>Bacteroidota</taxon>
        <taxon>Flavobacteriia</taxon>
        <taxon>Flavobacteriales</taxon>
        <taxon>Weeksellaceae</taxon>
        <taxon>Chryseobacterium group</taxon>
        <taxon>Kaistella</taxon>
    </lineage>
</organism>
<name>A0ABT3JPR0_9FLAO</name>
<dbReference type="Proteomes" id="UP001209107">
    <property type="component" value="Unassembled WGS sequence"/>
</dbReference>
<dbReference type="EMBL" id="JAPCHZ010000005">
    <property type="protein sequence ID" value="MCW4452776.1"/>
    <property type="molecule type" value="Genomic_DNA"/>
</dbReference>
<feature type="transmembrane region" description="Helical" evidence="8">
    <location>
        <begin position="173"/>
        <end position="192"/>
    </location>
</feature>
<protein>
    <submittedName>
        <fullName evidence="10">DUF5706 domain-containing protein</fullName>
    </submittedName>
</protein>
<evidence type="ECO:0000313" key="10">
    <source>
        <dbReference type="EMBL" id="MCW4452776.1"/>
    </source>
</evidence>
<gene>
    <name evidence="10" type="ORF">OK344_11225</name>
</gene>
<dbReference type="InterPro" id="IPR043760">
    <property type="entry name" value="PycTM_dom"/>
</dbReference>
<sequence length="193" mass="22615">MQFLVEISGVKARTSAIRFPLSAILKKTSMKEELWNILNKTIDWVKYSDTKAVFILTFYGVIFTILYTNASDVYEFVQKDCVTITLTILTVISALVSTYCSFIAINPRLKNNNPTSIIYFGHICKKFNSYDEYKKDFKIKFNNENEYINQLSEQIYINSQIAWKKFENVTYSIRFLFSSVILMLINIIIYFLK</sequence>